<feature type="region of interest" description="Disordered" evidence="4">
    <location>
        <begin position="266"/>
        <end position="294"/>
    </location>
</feature>
<dbReference type="InterPro" id="IPR011098">
    <property type="entry name" value="G5_dom"/>
</dbReference>
<feature type="domain" description="G5" evidence="6">
    <location>
        <begin position="189"/>
        <end position="269"/>
    </location>
</feature>
<feature type="compositionally biased region" description="Low complexity" evidence="4">
    <location>
        <begin position="270"/>
        <end position="294"/>
    </location>
</feature>
<dbReference type="Gene3D" id="2.20.230.10">
    <property type="entry name" value="Resuscitation-promoting factor rpfb"/>
    <property type="match status" value="1"/>
</dbReference>
<gene>
    <name evidence="7" type="ORF">FHX74_002213</name>
</gene>
<keyword evidence="3" id="KW-0378">Hydrolase</keyword>
<comment type="caution">
    <text evidence="7">The sequence shown here is derived from an EMBL/GenBank/DDBJ whole genome shotgun (WGS) entry which is preliminary data.</text>
</comment>
<accession>A0A7W3P645</accession>
<evidence type="ECO:0000259" key="6">
    <source>
        <dbReference type="PROSITE" id="PS51109"/>
    </source>
</evidence>
<dbReference type="InterPro" id="IPR023346">
    <property type="entry name" value="Lysozyme-like_dom_sf"/>
</dbReference>
<evidence type="ECO:0000256" key="1">
    <source>
        <dbReference type="ARBA" id="ARBA00010830"/>
    </source>
</evidence>
<dbReference type="AlphaFoldDB" id="A0A7W3P645"/>
<dbReference type="InterPro" id="IPR051933">
    <property type="entry name" value="Resuscitation_pf_RpfB"/>
</dbReference>
<evidence type="ECO:0000313" key="7">
    <source>
        <dbReference type="EMBL" id="MBA8794594.1"/>
    </source>
</evidence>
<dbReference type="Pfam" id="PF07501">
    <property type="entry name" value="G5"/>
    <property type="match status" value="1"/>
</dbReference>
<evidence type="ECO:0000256" key="3">
    <source>
        <dbReference type="ARBA" id="ARBA00022801"/>
    </source>
</evidence>
<feature type="compositionally biased region" description="Basic and acidic residues" evidence="4">
    <location>
        <begin position="216"/>
        <end position="231"/>
    </location>
</feature>
<sequence>MAAGGAALALIGGTFGVASASSKVTLAVDGSQRALTTYGSTVGDVLKAQKIAVGPHDVVAPGLDSKISDGTLIAVRYGRPVAVTVDGERKTFWTTATTVQQALDLAGIQNAGADLSTSRSAGIGRQGISFDVDTLKTVKITAGGKTRTVQTTGDTVSDALAAAKITKDSNDLLSVDPDAELTEVNAFTFTRVDVKKITKKTDVDYATVRKNSSSLDKGKTKIENPGREGERTTTYTQTLHDGKVFKQVTSGSKVTKQPVTRIVLVGTKEAPAPSSSSSSSGSSGSSSSGSAPSVASGSVWDRIAACESGGNWSINTGNGFYGGLQFTLSTWRAYGGTGMPNNASRETQIAVAKRVQAAQGWGAWPVCSGKAGV</sequence>
<comment type="similarity">
    <text evidence="1">Belongs to the transglycosylase family. Rpf subfamily.</text>
</comment>
<evidence type="ECO:0000313" key="8">
    <source>
        <dbReference type="Proteomes" id="UP000523079"/>
    </source>
</evidence>
<dbReference type="SUPFAM" id="SSF53955">
    <property type="entry name" value="Lysozyme-like"/>
    <property type="match status" value="1"/>
</dbReference>
<dbReference type="EMBL" id="JACGWT010000003">
    <property type="protein sequence ID" value="MBA8794594.1"/>
    <property type="molecule type" value="Genomic_DNA"/>
</dbReference>
<dbReference type="Pfam" id="PF06737">
    <property type="entry name" value="Transglycosylas"/>
    <property type="match status" value="1"/>
</dbReference>
<dbReference type="RefSeq" id="WP_182560146.1">
    <property type="nucleotide sequence ID" value="NZ_JACGWT010000003.1"/>
</dbReference>
<feature type="chain" id="PRO_5031524006" evidence="5">
    <location>
        <begin position="21"/>
        <end position="373"/>
    </location>
</feature>
<dbReference type="InterPro" id="IPR007137">
    <property type="entry name" value="DUF348"/>
</dbReference>
<dbReference type="PROSITE" id="PS51109">
    <property type="entry name" value="G5"/>
    <property type="match status" value="1"/>
</dbReference>
<dbReference type="PANTHER" id="PTHR39160:SF4">
    <property type="entry name" value="RESUSCITATION-PROMOTING FACTOR RPFB"/>
    <property type="match status" value="1"/>
</dbReference>
<evidence type="ECO:0000256" key="4">
    <source>
        <dbReference type="SAM" id="MobiDB-lite"/>
    </source>
</evidence>
<dbReference type="SMART" id="SM01208">
    <property type="entry name" value="G5"/>
    <property type="match status" value="1"/>
</dbReference>
<feature type="signal peptide" evidence="5">
    <location>
        <begin position="1"/>
        <end position="20"/>
    </location>
</feature>
<protein>
    <submittedName>
        <fullName evidence="7">Uncharacterized protein YabE (DUF348 family)</fullName>
    </submittedName>
</protein>
<dbReference type="Gene3D" id="1.10.530.10">
    <property type="match status" value="1"/>
</dbReference>
<dbReference type="CDD" id="cd13925">
    <property type="entry name" value="RPF"/>
    <property type="match status" value="1"/>
</dbReference>
<keyword evidence="2 5" id="KW-0732">Signal</keyword>
<dbReference type="GO" id="GO:0016787">
    <property type="term" value="F:hydrolase activity"/>
    <property type="evidence" value="ECO:0007669"/>
    <property type="project" value="UniProtKB-KW"/>
</dbReference>
<organism evidence="7 8">
    <name type="scientific">Microlunatus kandeliicorticis</name>
    <dbReference type="NCBI Taxonomy" id="1759536"/>
    <lineage>
        <taxon>Bacteria</taxon>
        <taxon>Bacillati</taxon>
        <taxon>Actinomycetota</taxon>
        <taxon>Actinomycetes</taxon>
        <taxon>Propionibacteriales</taxon>
        <taxon>Propionibacteriaceae</taxon>
        <taxon>Microlunatus</taxon>
    </lineage>
</organism>
<reference evidence="7 8" key="1">
    <citation type="submission" date="2020-07" db="EMBL/GenBank/DDBJ databases">
        <title>Sequencing the genomes of 1000 actinobacteria strains.</title>
        <authorList>
            <person name="Klenk H.-P."/>
        </authorList>
    </citation>
    <scope>NUCLEOTIDE SEQUENCE [LARGE SCALE GENOMIC DNA]</scope>
    <source>
        <strain evidence="7 8">DSM 100723</strain>
    </source>
</reference>
<feature type="region of interest" description="Disordered" evidence="4">
    <location>
        <begin position="212"/>
        <end position="232"/>
    </location>
</feature>
<proteinExistence type="inferred from homology"/>
<dbReference type="Proteomes" id="UP000523079">
    <property type="component" value="Unassembled WGS sequence"/>
</dbReference>
<keyword evidence="8" id="KW-1185">Reference proteome</keyword>
<dbReference type="InterPro" id="IPR010618">
    <property type="entry name" value="RPF"/>
</dbReference>
<evidence type="ECO:0000256" key="2">
    <source>
        <dbReference type="ARBA" id="ARBA00022729"/>
    </source>
</evidence>
<dbReference type="Pfam" id="PF03990">
    <property type="entry name" value="DUF348"/>
    <property type="match status" value="3"/>
</dbReference>
<dbReference type="PANTHER" id="PTHR39160">
    <property type="entry name" value="CELL WALL-BINDING PROTEIN YOCH"/>
    <property type="match status" value="1"/>
</dbReference>
<name>A0A7W3P645_9ACTN</name>
<evidence type="ECO:0000256" key="5">
    <source>
        <dbReference type="SAM" id="SignalP"/>
    </source>
</evidence>